<evidence type="ECO:0000313" key="3">
    <source>
        <dbReference type="EMBL" id="PKU59169.1"/>
    </source>
</evidence>
<reference evidence="3 4" key="1">
    <citation type="journal article" date="2016" name="Sci. Rep.">
        <title>The Dendrobium catenatum Lindl. genome sequence provides insights into polysaccharide synthase, floral development and adaptive evolution.</title>
        <authorList>
            <person name="Zhang G.Q."/>
            <person name="Xu Q."/>
            <person name="Bian C."/>
            <person name="Tsai W.C."/>
            <person name="Yeh C.M."/>
            <person name="Liu K.W."/>
            <person name="Yoshida K."/>
            <person name="Zhang L.S."/>
            <person name="Chang S.B."/>
            <person name="Chen F."/>
            <person name="Shi Y."/>
            <person name="Su Y.Y."/>
            <person name="Zhang Y.Q."/>
            <person name="Chen L.J."/>
            <person name="Yin Y."/>
            <person name="Lin M."/>
            <person name="Huang H."/>
            <person name="Deng H."/>
            <person name="Wang Z.W."/>
            <person name="Zhu S.L."/>
            <person name="Zhao X."/>
            <person name="Deng C."/>
            <person name="Niu S.C."/>
            <person name="Huang J."/>
            <person name="Wang M."/>
            <person name="Liu G.H."/>
            <person name="Yang H.J."/>
            <person name="Xiao X.J."/>
            <person name="Hsiao Y.Y."/>
            <person name="Wu W.L."/>
            <person name="Chen Y.Y."/>
            <person name="Mitsuda N."/>
            <person name="Ohme-Takagi M."/>
            <person name="Luo Y.B."/>
            <person name="Van de Peer Y."/>
            <person name="Liu Z.J."/>
        </authorList>
    </citation>
    <scope>NUCLEOTIDE SEQUENCE [LARGE SCALE GENOMIC DNA]</scope>
    <source>
        <tissue evidence="3">The whole plant</tissue>
    </source>
</reference>
<name>A0A2I0V6Y6_9ASPA</name>
<evidence type="ECO:0000256" key="2">
    <source>
        <dbReference type="SAM" id="Phobius"/>
    </source>
</evidence>
<protein>
    <submittedName>
        <fullName evidence="3">Uncharacterized protein</fullName>
    </submittedName>
</protein>
<evidence type="ECO:0000256" key="1">
    <source>
        <dbReference type="SAM" id="MobiDB-lite"/>
    </source>
</evidence>
<proteinExistence type="predicted"/>
<dbReference type="EMBL" id="KZ504148">
    <property type="protein sequence ID" value="PKU59169.1"/>
    <property type="molecule type" value="Genomic_DNA"/>
</dbReference>
<feature type="transmembrane region" description="Helical" evidence="2">
    <location>
        <begin position="7"/>
        <end position="31"/>
    </location>
</feature>
<accession>A0A2I0V6Y6</accession>
<gene>
    <name evidence="3" type="ORF">MA16_Dca023155</name>
</gene>
<keyword evidence="2" id="KW-1133">Transmembrane helix</keyword>
<dbReference type="Proteomes" id="UP000233837">
    <property type="component" value="Unassembled WGS sequence"/>
</dbReference>
<evidence type="ECO:0000313" key="4">
    <source>
        <dbReference type="Proteomes" id="UP000233837"/>
    </source>
</evidence>
<dbReference type="AlphaFoldDB" id="A0A2I0V6Y6"/>
<feature type="region of interest" description="Disordered" evidence="1">
    <location>
        <begin position="74"/>
        <end position="94"/>
    </location>
</feature>
<feature type="compositionally biased region" description="Low complexity" evidence="1">
    <location>
        <begin position="81"/>
        <end position="94"/>
    </location>
</feature>
<sequence>MSRSDQFFFLFFLLYEALASIFAFLSTGTFWRRSPEHMVQVSHPDVHRAGYTFFLFFPPQQIGVFLAGFSWPQSPKAVGTSSSSDPSPSRSSGLSIPELIEFQALSSLEGLELQERCLQAPGQTGLKGGPGVVDAELGVQHSSFFSASL</sequence>
<keyword evidence="2" id="KW-0472">Membrane</keyword>
<keyword evidence="4" id="KW-1185">Reference proteome</keyword>
<organism evidence="3 4">
    <name type="scientific">Dendrobium catenatum</name>
    <dbReference type="NCBI Taxonomy" id="906689"/>
    <lineage>
        <taxon>Eukaryota</taxon>
        <taxon>Viridiplantae</taxon>
        <taxon>Streptophyta</taxon>
        <taxon>Embryophyta</taxon>
        <taxon>Tracheophyta</taxon>
        <taxon>Spermatophyta</taxon>
        <taxon>Magnoliopsida</taxon>
        <taxon>Liliopsida</taxon>
        <taxon>Asparagales</taxon>
        <taxon>Orchidaceae</taxon>
        <taxon>Epidendroideae</taxon>
        <taxon>Malaxideae</taxon>
        <taxon>Dendrobiinae</taxon>
        <taxon>Dendrobium</taxon>
    </lineage>
</organism>
<reference evidence="3 4" key="2">
    <citation type="journal article" date="2017" name="Nature">
        <title>The Apostasia genome and the evolution of orchids.</title>
        <authorList>
            <person name="Zhang G.Q."/>
            <person name="Liu K.W."/>
            <person name="Li Z."/>
            <person name="Lohaus R."/>
            <person name="Hsiao Y.Y."/>
            <person name="Niu S.C."/>
            <person name="Wang J.Y."/>
            <person name="Lin Y.C."/>
            <person name="Xu Q."/>
            <person name="Chen L.J."/>
            <person name="Yoshida K."/>
            <person name="Fujiwara S."/>
            <person name="Wang Z.W."/>
            <person name="Zhang Y.Q."/>
            <person name="Mitsuda N."/>
            <person name="Wang M."/>
            <person name="Liu G.H."/>
            <person name="Pecoraro L."/>
            <person name="Huang H.X."/>
            <person name="Xiao X.J."/>
            <person name="Lin M."/>
            <person name="Wu X.Y."/>
            <person name="Wu W.L."/>
            <person name="Chen Y.Y."/>
            <person name="Chang S.B."/>
            <person name="Sakamoto S."/>
            <person name="Ohme-Takagi M."/>
            <person name="Yagi M."/>
            <person name="Zeng S.J."/>
            <person name="Shen C.Y."/>
            <person name="Yeh C.M."/>
            <person name="Luo Y.B."/>
            <person name="Tsai W.C."/>
            <person name="Van de Peer Y."/>
            <person name="Liu Z.J."/>
        </authorList>
    </citation>
    <scope>NUCLEOTIDE SEQUENCE [LARGE SCALE GENOMIC DNA]</scope>
    <source>
        <tissue evidence="3">The whole plant</tissue>
    </source>
</reference>
<feature type="transmembrane region" description="Helical" evidence="2">
    <location>
        <begin position="51"/>
        <end position="71"/>
    </location>
</feature>
<keyword evidence="2" id="KW-0812">Transmembrane</keyword>